<keyword evidence="7" id="KW-0325">Glycoprotein</keyword>
<evidence type="ECO:0000256" key="2">
    <source>
        <dbReference type="ARBA" id="ARBA00022692"/>
    </source>
</evidence>
<evidence type="ECO:0000256" key="7">
    <source>
        <dbReference type="ARBA" id="ARBA00023180"/>
    </source>
</evidence>
<evidence type="ECO:0000256" key="8">
    <source>
        <dbReference type="ARBA" id="ARBA00023224"/>
    </source>
</evidence>
<dbReference type="GO" id="GO:0038039">
    <property type="term" value="C:G protein-coupled receptor heterodimeric complex"/>
    <property type="evidence" value="ECO:0007669"/>
    <property type="project" value="TreeGrafter"/>
</dbReference>
<evidence type="ECO:0000256" key="5">
    <source>
        <dbReference type="ARBA" id="ARBA00023136"/>
    </source>
</evidence>
<sequence>MSYADTHPMFTKQHFPNFFRVVPSENAFNAPRLKLLQEFNWTRVGTIYQNEPRYSLSSAVSLVGVETAGFEPILCKQFIFAYRSHNPQLEVKKCQISLLLFCMTWAESLCNVCKVSDIDDRLVKKVSNRLHLTKPYFFFLLRGNTCYVFRNPGYGKIIVVVQFTKYSESIENVPLYTNGYC</sequence>
<dbReference type="InterPro" id="IPR028082">
    <property type="entry name" value="Peripla_BP_I"/>
</dbReference>
<evidence type="ECO:0000256" key="4">
    <source>
        <dbReference type="ARBA" id="ARBA00023040"/>
    </source>
</evidence>
<dbReference type="EMBL" id="JASPKZ010007783">
    <property type="protein sequence ID" value="KAJ9582621.1"/>
    <property type="molecule type" value="Genomic_DNA"/>
</dbReference>
<evidence type="ECO:0000259" key="9">
    <source>
        <dbReference type="Pfam" id="PF01094"/>
    </source>
</evidence>
<keyword evidence="5" id="KW-0472">Membrane</keyword>
<gene>
    <name evidence="10" type="ORF">L9F63_023027</name>
</gene>
<dbReference type="AlphaFoldDB" id="A0AAD7ZLM0"/>
<evidence type="ECO:0000256" key="3">
    <source>
        <dbReference type="ARBA" id="ARBA00022989"/>
    </source>
</evidence>
<reference evidence="10" key="1">
    <citation type="journal article" date="2023" name="IScience">
        <title>Live-bearing cockroach genome reveals convergent evolutionary mechanisms linked to viviparity in insects and beyond.</title>
        <authorList>
            <person name="Fouks B."/>
            <person name="Harrison M.C."/>
            <person name="Mikhailova A.A."/>
            <person name="Marchal E."/>
            <person name="English S."/>
            <person name="Carruthers M."/>
            <person name="Jennings E.C."/>
            <person name="Chiamaka E.L."/>
            <person name="Frigard R.A."/>
            <person name="Pippel M."/>
            <person name="Attardo G.M."/>
            <person name="Benoit J.B."/>
            <person name="Bornberg-Bauer E."/>
            <person name="Tobe S.S."/>
        </authorList>
    </citation>
    <scope>NUCLEOTIDE SEQUENCE</scope>
    <source>
        <strain evidence="10">Stay&amp;Tobe</strain>
    </source>
</reference>
<proteinExistence type="predicted"/>
<keyword evidence="3" id="KW-1133">Transmembrane helix</keyword>
<dbReference type="Proteomes" id="UP001233999">
    <property type="component" value="Unassembled WGS sequence"/>
</dbReference>
<keyword evidence="2" id="KW-0812">Transmembrane</keyword>
<dbReference type="InterPro" id="IPR001828">
    <property type="entry name" value="ANF_lig-bd_rcpt"/>
</dbReference>
<evidence type="ECO:0000256" key="1">
    <source>
        <dbReference type="ARBA" id="ARBA00004370"/>
    </source>
</evidence>
<keyword evidence="8" id="KW-0807">Transducer</keyword>
<keyword evidence="6" id="KW-0675">Receptor</keyword>
<name>A0AAD7ZLM0_DIPPU</name>
<reference evidence="10" key="2">
    <citation type="submission" date="2023-05" db="EMBL/GenBank/DDBJ databases">
        <authorList>
            <person name="Fouks B."/>
        </authorList>
    </citation>
    <scope>NUCLEOTIDE SEQUENCE</scope>
    <source>
        <strain evidence="10">Stay&amp;Tobe</strain>
        <tissue evidence="10">Testes</tissue>
    </source>
</reference>
<evidence type="ECO:0000313" key="11">
    <source>
        <dbReference type="Proteomes" id="UP001233999"/>
    </source>
</evidence>
<evidence type="ECO:0000256" key="6">
    <source>
        <dbReference type="ARBA" id="ARBA00023170"/>
    </source>
</evidence>
<dbReference type="PANTHER" id="PTHR10519:SF74">
    <property type="entry name" value="GAMMA-AMINOBUTYRIC ACID TYPE B RECEPTOR SUBUNIT 2"/>
    <property type="match status" value="1"/>
</dbReference>
<protein>
    <recommendedName>
        <fullName evidence="9">Receptor ligand binding region domain-containing protein</fullName>
    </recommendedName>
</protein>
<feature type="non-terminal residue" evidence="10">
    <location>
        <position position="1"/>
    </location>
</feature>
<dbReference type="InterPro" id="IPR002455">
    <property type="entry name" value="GPCR3_GABA-B"/>
</dbReference>
<accession>A0AAD7ZLM0</accession>
<dbReference type="GO" id="GO:0004965">
    <property type="term" value="F:G protein-coupled GABA receptor activity"/>
    <property type="evidence" value="ECO:0007669"/>
    <property type="project" value="InterPro"/>
</dbReference>
<comment type="caution">
    <text evidence="10">The sequence shown here is derived from an EMBL/GenBank/DDBJ whole genome shotgun (WGS) entry which is preliminary data.</text>
</comment>
<dbReference type="Pfam" id="PF01094">
    <property type="entry name" value="ANF_receptor"/>
    <property type="match status" value="1"/>
</dbReference>
<dbReference type="GO" id="GO:0007214">
    <property type="term" value="P:gamma-aminobutyric acid signaling pathway"/>
    <property type="evidence" value="ECO:0007669"/>
    <property type="project" value="TreeGrafter"/>
</dbReference>
<organism evidence="10 11">
    <name type="scientific">Diploptera punctata</name>
    <name type="common">Pacific beetle cockroach</name>
    <dbReference type="NCBI Taxonomy" id="6984"/>
    <lineage>
        <taxon>Eukaryota</taxon>
        <taxon>Metazoa</taxon>
        <taxon>Ecdysozoa</taxon>
        <taxon>Arthropoda</taxon>
        <taxon>Hexapoda</taxon>
        <taxon>Insecta</taxon>
        <taxon>Pterygota</taxon>
        <taxon>Neoptera</taxon>
        <taxon>Polyneoptera</taxon>
        <taxon>Dictyoptera</taxon>
        <taxon>Blattodea</taxon>
        <taxon>Blaberoidea</taxon>
        <taxon>Blaberidae</taxon>
        <taxon>Diplopterinae</taxon>
        <taxon>Diploptera</taxon>
    </lineage>
</organism>
<keyword evidence="11" id="KW-1185">Reference proteome</keyword>
<dbReference type="SUPFAM" id="SSF53822">
    <property type="entry name" value="Periplasmic binding protein-like I"/>
    <property type="match status" value="1"/>
</dbReference>
<comment type="subcellular location">
    <subcellularLocation>
        <location evidence="1">Membrane</location>
    </subcellularLocation>
</comment>
<dbReference type="PANTHER" id="PTHR10519">
    <property type="entry name" value="GABA-B RECEPTOR"/>
    <property type="match status" value="1"/>
</dbReference>
<keyword evidence="4" id="KW-0297">G-protein coupled receptor</keyword>
<feature type="domain" description="Receptor ligand binding region" evidence="9">
    <location>
        <begin position="3"/>
        <end position="57"/>
    </location>
</feature>
<dbReference type="Gene3D" id="3.40.50.2300">
    <property type="match status" value="2"/>
</dbReference>
<evidence type="ECO:0000313" key="10">
    <source>
        <dbReference type="EMBL" id="KAJ9582621.1"/>
    </source>
</evidence>